<keyword evidence="3" id="KW-0378">Hydrolase</keyword>
<dbReference type="SUPFAM" id="SSF54060">
    <property type="entry name" value="His-Me finger endonucleases"/>
    <property type="match status" value="1"/>
</dbReference>
<dbReference type="GO" id="GO:0016787">
    <property type="term" value="F:hydrolase activity"/>
    <property type="evidence" value="ECO:0007669"/>
    <property type="project" value="UniProtKB-KW"/>
</dbReference>
<dbReference type="GeneID" id="77850078"/>
<evidence type="ECO:0000256" key="3">
    <source>
        <dbReference type="ARBA" id="ARBA00022801"/>
    </source>
</evidence>
<proteinExistence type="inferred from homology"/>
<dbReference type="OrthoDB" id="9770276at2"/>
<dbReference type="PANTHER" id="PTHR33607:SF2">
    <property type="entry name" value="ENDONUCLEASE-1"/>
    <property type="match status" value="1"/>
</dbReference>
<organism evidence="5 6">
    <name type="scientific">Barnesiella intestinihominis YIT 11860</name>
    <dbReference type="NCBI Taxonomy" id="742726"/>
    <lineage>
        <taxon>Bacteria</taxon>
        <taxon>Pseudomonadati</taxon>
        <taxon>Bacteroidota</taxon>
        <taxon>Bacteroidia</taxon>
        <taxon>Bacteroidales</taxon>
        <taxon>Barnesiellaceae</taxon>
        <taxon>Barnesiella</taxon>
    </lineage>
</organism>
<dbReference type="InterPro" id="IPR044925">
    <property type="entry name" value="His-Me_finger_sf"/>
</dbReference>
<dbReference type="EMBL" id="ADLE01000014">
    <property type="protein sequence ID" value="EJZ63155.1"/>
    <property type="molecule type" value="Genomic_DNA"/>
</dbReference>
<evidence type="ECO:0000313" key="6">
    <source>
        <dbReference type="Proteomes" id="UP000006044"/>
    </source>
</evidence>
<dbReference type="Proteomes" id="UP000006044">
    <property type="component" value="Unassembled WGS sequence"/>
</dbReference>
<keyword evidence="4" id="KW-0732">Signal</keyword>
<keyword evidence="2" id="KW-0540">Nuclease</keyword>
<comment type="caution">
    <text evidence="5">The sequence shown here is derived from an EMBL/GenBank/DDBJ whole genome shotgun (WGS) entry which is preliminary data.</text>
</comment>
<evidence type="ECO:0000256" key="4">
    <source>
        <dbReference type="SAM" id="SignalP"/>
    </source>
</evidence>
<dbReference type="AlphaFoldDB" id="K0XH19"/>
<dbReference type="PANTHER" id="PTHR33607">
    <property type="entry name" value="ENDONUCLEASE-1"/>
    <property type="match status" value="1"/>
</dbReference>
<dbReference type="RefSeq" id="WP_008862261.1">
    <property type="nucleotide sequence ID" value="NZ_JH815205.1"/>
</dbReference>
<dbReference type="HOGENOM" id="CLU_403181_0_0_10"/>
<sequence>MSCISRNCLLLVVLTCLFPFFVFAEIPAGYYDDAVGKSGEDLQKSLSTILNDATDVGYNGLWNLYKTTDRRSDGKVWDMYSDVTNYTFGTDQCGTYGVEGDCYNREHSVPKSWFSEQSPMKSDVWHVYPTDGKINGMRSNNPFGEVGSGASSSKNGFSQWGKCVTPGYSGTVFEPNDEYKGDFARTYFYFATRYQNRITNWGSIFVSNYPHIIDWQLNMLLRWHEQDPVSQKELDRNEAVYESRQGNRNPFIDYPELVDLIFGDSRNIPFMPDGGDAPYIEAPRNGSTVDMGIASVNSSSPVTVQLSVRGRNIESTVSVEVGGNDSECFSVNRRELTADEVNNGTTVELAYRSSVVGSHEAVLEISGGGLKSPIIVNLKGQAIDDFVALPAKDITKNSFVAVWTPKSEATDYELNVWYDDYSSSAPEKDILDVTFSSKPDSWTYEGYTAVESGKLRLGSGKDDGSAISPVVDLSADDVSITVEASPYKTTDNSVLYILVDDEPVDEISLPEGTVTKTIPFKGGTKSSKITFKAEKTHRVYLHSVKVKSGGGSTPVVLDGYPRRVGDVNEYMVSDLTPAVQYHYTVTPYIGEEAQSESNTISVSTWSAAVDDMEADRVLIFTSGNVLHILNAPMNAVASWYTMDGRLCGSRILHSEEVEWELPEGIYIVRVVSPSLQNTVRVHSSR</sequence>
<dbReference type="PATRIC" id="fig|742726.3.peg.1889"/>
<reference evidence="5 6" key="1">
    <citation type="submission" date="2012-08" db="EMBL/GenBank/DDBJ databases">
        <title>The Genome Sequence of Barnesiella intestinihominis YIT 11860.</title>
        <authorList>
            <consortium name="The Broad Institute Genome Sequencing Platform"/>
            <person name="Earl A."/>
            <person name="Ward D."/>
            <person name="Feldgarden M."/>
            <person name="Gevers D."/>
            <person name="Morotomi M."/>
            <person name="Walker B."/>
            <person name="Young S.K."/>
            <person name="Zeng Q."/>
            <person name="Gargeya S."/>
            <person name="Fitzgerald M."/>
            <person name="Haas B."/>
            <person name="Abouelleil A."/>
            <person name="Alvarado L."/>
            <person name="Arachchi H.M."/>
            <person name="Berlin A.M."/>
            <person name="Chapman S.B."/>
            <person name="Goldberg J."/>
            <person name="Griggs A."/>
            <person name="Gujja S."/>
            <person name="Hansen M."/>
            <person name="Howarth C."/>
            <person name="Imamovic A."/>
            <person name="Larimer J."/>
            <person name="McCowen C."/>
            <person name="Montmayeur A."/>
            <person name="Murphy C."/>
            <person name="Neiman D."/>
            <person name="Pearson M."/>
            <person name="Priest M."/>
            <person name="Roberts A."/>
            <person name="Saif S."/>
            <person name="Shea T."/>
            <person name="Sisk P."/>
            <person name="Sykes S."/>
            <person name="Wortman J."/>
            <person name="Nusbaum C."/>
            <person name="Birren B."/>
        </authorList>
    </citation>
    <scope>NUCLEOTIDE SEQUENCE [LARGE SCALE GENOMIC DNA]</scope>
    <source>
        <strain evidence="5 6">YIT 11860</strain>
    </source>
</reference>
<dbReference type="InterPro" id="IPR007346">
    <property type="entry name" value="Endonuclease-I"/>
</dbReference>
<dbReference type="GO" id="GO:0004518">
    <property type="term" value="F:nuclease activity"/>
    <property type="evidence" value="ECO:0007669"/>
    <property type="project" value="UniProtKB-KW"/>
</dbReference>
<dbReference type="eggNOG" id="COG2356">
    <property type="taxonomic scope" value="Bacteria"/>
</dbReference>
<feature type="signal peptide" evidence="4">
    <location>
        <begin position="1"/>
        <end position="24"/>
    </location>
</feature>
<comment type="similarity">
    <text evidence="1">Belongs to the EndA/NucM nuclease family.</text>
</comment>
<dbReference type="Pfam" id="PF04231">
    <property type="entry name" value="Endonuclease_1"/>
    <property type="match status" value="1"/>
</dbReference>
<dbReference type="STRING" id="742726.HMPREF9448_01802"/>
<protein>
    <recommendedName>
        <fullName evidence="7">Por secretion system C-terminal sorting domain-containing protein</fullName>
    </recommendedName>
</protein>
<accession>K0XH19</accession>
<evidence type="ECO:0008006" key="7">
    <source>
        <dbReference type="Google" id="ProtNLM"/>
    </source>
</evidence>
<name>K0XH19_9BACT</name>
<evidence type="ECO:0000256" key="1">
    <source>
        <dbReference type="ARBA" id="ARBA00006429"/>
    </source>
</evidence>
<gene>
    <name evidence="5" type="ORF">HMPREF9448_01802</name>
</gene>
<keyword evidence="6" id="KW-1185">Reference proteome</keyword>
<evidence type="ECO:0000256" key="2">
    <source>
        <dbReference type="ARBA" id="ARBA00022722"/>
    </source>
</evidence>
<evidence type="ECO:0000313" key="5">
    <source>
        <dbReference type="EMBL" id="EJZ63155.1"/>
    </source>
</evidence>
<feature type="chain" id="PRO_5003841221" description="Por secretion system C-terminal sorting domain-containing protein" evidence="4">
    <location>
        <begin position="25"/>
        <end position="685"/>
    </location>
</feature>